<evidence type="ECO:0000256" key="1">
    <source>
        <dbReference type="SAM" id="MobiDB-lite"/>
    </source>
</evidence>
<feature type="non-terminal residue" evidence="2">
    <location>
        <position position="1"/>
    </location>
</feature>
<gene>
    <name evidence="2" type="ORF">PCOR1329_LOCUS8541</name>
</gene>
<sequence>GSGHPPSWWQWYSCLSRPPRGPLILRSPQGRDPRMRILGAGPRPGPGPPRSGSACPGPGAEDPLGLLFVLRRWQSLLPAPHLGRRALVRVLDAEDGEGGGARARGEGGGAGAGAGAPVDARAVASCFGWESVVLLWRGAGAAGGGYCLQAAAAAAEGGGGLGGQLGSPSPSQQCGSWLALRLKLPRISFLVLGARAAAATALMRGDRHALPRIVSVPCEVAGDLTSWRGYLLAARVGASCIFRLRHYGTSKSLPLFSNEVVPLGPFKSVSRLFVRLADRGDRPTDMGTLDMMMSFARHPDMEASWPLGVLTVRLALALFVGEGQTGLYQLHGVGEVAEELRTGRALTSSHQPDLRSMLEQGQKGAPLEPPVAPLFLSGCDFVAAVRSTWPLFEVLDALSRRLWPPGPGGAEVVPDGELLQELAAQGVLAQTRLALDSALAAAAERNGSQMDR</sequence>
<evidence type="ECO:0000313" key="2">
    <source>
        <dbReference type="EMBL" id="CAK0800376.1"/>
    </source>
</evidence>
<evidence type="ECO:0008006" key="4">
    <source>
        <dbReference type="Google" id="ProtNLM"/>
    </source>
</evidence>
<comment type="caution">
    <text evidence="2">The sequence shown here is derived from an EMBL/GenBank/DDBJ whole genome shotgun (WGS) entry which is preliminary data.</text>
</comment>
<keyword evidence="3" id="KW-1185">Reference proteome</keyword>
<dbReference type="Proteomes" id="UP001189429">
    <property type="component" value="Unassembled WGS sequence"/>
</dbReference>
<dbReference type="EMBL" id="CAUYUJ010002347">
    <property type="protein sequence ID" value="CAK0800376.1"/>
    <property type="molecule type" value="Genomic_DNA"/>
</dbReference>
<proteinExistence type="predicted"/>
<accession>A0ABN9QAX4</accession>
<feature type="non-terminal residue" evidence="2">
    <location>
        <position position="452"/>
    </location>
</feature>
<organism evidence="2 3">
    <name type="scientific">Prorocentrum cordatum</name>
    <dbReference type="NCBI Taxonomy" id="2364126"/>
    <lineage>
        <taxon>Eukaryota</taxon>
        <taxon>Sar</taxon>
        <taxon>Alveolata</taxon>
        <taxon>Dinophyceae</taxon>
        <taxon>Prorocentrales</taxon>
        <taxon>Prorocentraceae</taxon>
        <taxon>Prorocentrum</taxon>
    </lineage>
</organism>
<reference evidence="2" key="1">
    <citation type="submission" date="2023-10" db="EMBL/GenBank/DDBJ databases">
        <authorList>
            <person name="Chen Y."/>
            <person name="Shah S."/>
            <person name="Dougan E. K."/>
            <person name="Thang M."/>
            <person name="Chan C."/>
        </authorList>
    </citation>
    <scope>NUCLEOTIDE SEQUENCE [LARGE SCALE GENOMIC DNA]</scope>
</reference>
<feature type="region of interest" description="Disordered" evidence="1">
    <location>
        <begin position="22"/>
        <end position="57"/>
    </location>
</feature>
<name>A0ABN9QAX4_9DINO</name>
<protein>
    <recommendedName>
        <fullName evidence="4">Anaphase-promoting complex subunit 1</fullName>
    </recommendedName>
</protein>
<evidence type="ECO:0000313" key="3">
    <source>
        <dbReference type="Proteomes" id="UP001189429"/>
    </source>
</evidence>